<dbReference type="AlphaFoldDB" id="A0A3G9JAL6"/>
<dbReference type="PANTHER" id="PTHR43649">
    <property type="entry name" value="ARABINOSE-BINDING PROTEIN-RELATED"/>
    <property type="match status" value="1"/>
</dbReference>
<dbReference type="EMBL" id="AP019308">
    <property type="protein sequence ID" value="BBH20324.1"/>
    <property type="molecule type" value="Genomic_DNA"/>
</dbReference>
<dbReference type="RefSeq" id="WP_125655281.1">
    <property type="nucleotide sequence ID" value="NZ_AP019308.1"/>
</dbReference>
<dbReference type="KEGG" id="pbk:Back11_16690"/>
<keyword evidence="2" id="KW-1185">Reference proteome</keyword>
<dbReference type="SUPFAM" id="SSF53850">
    <property type="entry name" value="Periplasmic binding protein-like II"/>
    <property type="match status" value="1"/>
</dbReference>
<gene>
    <name evidence="1" type="ORF">Back11_16690</name>
</gene>
<sequence>MLKQRRPYLYKGVLIIIACMLIGTFPPSSITDASSDSDTMAAPPVITAKDYINGTIPTYLEWLATTAKSYANAPAHQERIEVSGSKVAASSDQQHFQASENGLVWSEGDSWVEYSVTVPEDGLYNIGLAYDTVDEGSVDLVRGIQIDGATPFIEAENIILKRKFTHSNFPLKRDEFTNDILPHSIDTKGLREVSLTDYTADSEPLRWYLSKGSHTVRLINEQGAMLLKTLYVDAPRELPSYGEWVKTEPANKESVSSESKPYLQIVEAENITAKSNTSIQLQSTNDALVQPDSQGYIRYNTLGGEQFKTAGQWVEWQIEVPQDGAYQIGFKYKQAFLNQSNAFESITIDGLTPFKELLHVAFPYNSSWNWEGKTLGDGEGKPYSFYLTKGKHNIRMTASSSPIKPIYEGLLRNINRISALDQQIRKITGNYEKSYTTGGNVDPNRDWQLEKYIPDLKQQLTNIEQDLLSLADRLSKITVGKSDVEISFRATASDFADMQNKIRNIPNQMQLFEVDQQQLSGWAFRLLDQPLLLDYLWVAQPDAKLPKMKTGFIQKTKSTLINFYHSFTIDYNFTRKDPKAIDVWVNRGRNYVRLIQQLADENFTPVTGIHVNVNIIPDANLLILSNLAGKEPDAALGLDGATVVDFASRDALVDLSQYPDYAEAAKAFKPGALRVFHYDKKDYALPETQNFKIMMYRTDILDQLGLKAPNTWEDVYNMMPTLQQSGYDFYMPSDFLPFLYQNGGEMYTKDGLTSALDTNEAYKGFLQWTQLYTLFQVPKEVPSFFNHFRLGDIPIGITDFNTYLQTQVAAPEIAGKWKIAPIPGNHDDKGVVERWAGGALQAGVIYNKSNKQELAWQFLKWWTSEETQTRFGNDIEGIYGREYRWNTANQDAFVKLPWPRADLKAITDQWLWYKEAPQVPGGYFTMRNITFAWQNVVTGSKVPREELEIAVQNINREMARKQVEFQLRDQLGNVQHSLDIVSVPNPAKGEGP</sequence>
<dbReference type="OrthoDB" id="383574at2"/>
<dbReference type="Proteomes" id="UP000275368">
    <property type="component" value="Chromosome"/>
</dbReference>
<dbReference type="Gene3D" id="3.40.190.10">
    <property type="entry name" value="Periplasmic binding protein-like II"/>
    <property type="match status" value="1"/>
</dbReference>
<dbReference type="Pfam" id="PF01547">
    <property type="entry name" value="SBP_bac_1"/>
    <property type="match status" value="1"/>
</dbReference>
<evidence type="ECO:0000313" key="1">
    <source>
        <dbReference type="EMBL" id="BBH20324.1"/>
    </source>
</evidence>
<organism evidence="1 2">
    <name type="scientific">Paenibacillus baekrokdamisoli</name>
    <dbReference type="NCBI Taxonomy" id="1712516"/>
    <lineage>
        <taxon>Bacteria</taxon>
        <taxon>Bacillati</taxon>
        <taxon>Bacillota</taxon>
        <taxon>Bacilli</taxon>
        <taxon>Bacillales</taxon>
        <taxon>Paenibacillaceae</taxon>
        <taxon>Paenibacillus</taxon>
    </lineage>
</organism>
<reference evidence="1 2" key="1">
    <citation type="submission" date="2018-11" db="EMBL/GenBank/DDBJ databases">
        <title>Complete genome sequence of Paenibacillus baekrokdamisoli strain KCTC 33723.</title>
        <authorList>
            <person name="Kang S.W."/>
            <person name="Lee K.C."/>
            <person name="Kim K.K."/>
            <person name="Kim J.S."/>
            <person name="Kim D.S."/>
            <person name="Ko S.H."/>
            <person name="Yang S.H."/>
            <person name="Lee J.S."/>
        </authorList>
    </citation>
    <scope>NUCLEOTIDE SEQUENCE [LARGE SCALE GENOMIC DNA]</scope>
    <source>
        <strain evidence="1 2">KCTC 33723</strain>
    </source>
</reference>
<accession>A0A3G9JAL6</accession>
<proteinExistence type="predicted"/>
<dbReference type="PANTHER" id="PTHR43649:SF27">
    <property type="entry name" value="EXTRACELLULAR SOLUTE-BINDING PROTEIN FAMILY 1"/>
    <property type="match status" value="1"/>
</dbReference>
<dbReference type="InterPro" id="IPR050490">
    <property type="entry name" value="Bact_solute-bd_prot1"/>
</dbReference>
<evidence type="ECO:0000313" key="2">
    <source>
        <dbReference type="Proteomes" id="UP000275368"/>
    </source>
</evidence>
<dbReference type="Gene3D" id="2.60.120.260">
    <property type="entry name" value="Galactose-binding domain-like"/>
    <property type="match status" value="2"/>
</dbReference>
<dbReference type="InterPro" id="IPR006059">
    <property type="entry name" value="SBP"/>
</dbReference>
<protein>
    <submittedName>
        <fullName evidence="1">ABC transporter substrate-binding protein</fullName>
    </submittedName>
</protein>
<name>A0A3G9JAL6_9BACL</name>